<keyword evidence="3" id="KW-0472">Membrane</keyword>
<comment type="caution">
    <text evidence="5">The sequence shown here is derived from an EMBL/GenBank/DDBJ whole genome shotgun (WGS) entry which is preliminary data.</text>
</comment>
<accession>A0A438ES10</accession>
<dbReference type="Gramene" id="Vitis02g00635.t01">
    <property type="protein sequence ID" value="Vitis02g00635.t01.CDS"/>
    <property type="gene ID" value="Vitis02g00635"/>
</dbReference>
<dbReference type="CDD" id="cd02537">
    <property type="entry name" value="GT8_Glycogenin"/>
    <property type="match status" value="1"/>
</dbReference>
<dbReference type="InterPro" id="IPR050587">
    <property type="entry name" value="GNT1/Glycosyltrans_8"/>
</dbReference>
<evidence type="ECO:0000313" key="6">
    <source>
        <dbReference type="Proteomes" id="UP000288805"/>
    </source>
</evidence>
<gene>
    <name evidence="5" type="primary">PGSIP7_0</name>
    <name evidence="5" type="ORF">CK203_074511</name>
</gene>
<dbReference type="GO" id="GO:0016757">
    <property type="term" value="F:glycosyltransferase activity"/>
    <property type="evidence" value="ECO:0007669"/>
    <property type="project" value="UniProtKB-KW"/>
</dbReference>
<keyword evidence="2" id="KW-0464">Manganese</keyword>
<feature type="transmembrane region" description="Helical" evidence="3">
    <location>
        <begin position="368"/>
        <end position="386"/>
    </location>
</feature>
<feature type="transmembrane region" description="Helical" evidence="3">
    <location>
        <begin position="340"/>
        <end position="362"/>
    </location>
</feature>
<dbReference type="InterPro" id="IPR029044">
    <property type="entry name" value="Nucleotide-diphossugar_trans"/>
</dbReference>
<evidence type="ECO:0000256" key="3">
    <source>
        <dbReference type="SAM" id="Phobius"/>
    </source>
</evidence>
<evidence type="ECO:0000313" key="5">
    <source>
        <dbReference type="EMBL" id="RVW50531.1"/>
    </source>
</evidence>
<proteinExistence type="predicted"/>
<sequence>MGRREKSFLGILKVLLVVSAAFGSEDGYRRSSQGQRHRNAYAAMMYMGTPRDYEYYVALRVMMRSLMKLKVEADLVVIASTDVPLRWVQALEQEDGAKVVRVKNMNNPYKNQDHFDMRFKLTLNKLYAWSLVDYDRVIMLDSDNLFLQKTDELFQCGQFCAVFINPCIFHTGLFVLQPSMEVFRSMLHELAIGRENRDGADQGFLASYFPDLLDQPMFHQPPNATKLDGNYRLPLGYQMDASYYYLKLRWTIPCGPNSVITFPSAPWLKPWYWWSWPVLPLGLSWHRQRLQTLGYNAEMPVVLMQWIVYLGVIAMARLARSNLSKLCYRRVEKSSSSIQTGLKLLTLWSIVAAYVLPFFLIPRTVHPLLGWTLYLVGSFALSSIAMNAFLLPMLAVLTPGLGILGALLVMAFPWYPDGVVRALVVFAYAFCCAPIAWTSLVKIMTCHQVSPEKEVFFPKLGDSQPSPDPIKLC</sequence>
<keyword evidence="3" id="KW-1133">Transmembrane helix</keyword>
<organism evidence="5 6">
    <name type="scientific">Vitis vinifera</name>
    <name type="common">Grape</name>
    <dbReference type="NCBI Taxonomy" id="29760"/>
    <lineage>
        <taxon>Eukaryota</taxon>
        <taxon>Viridiplantae</taxon>
        <taxon>Streptophyta</taxon>
        <taxon>Embryophyta</taxon>
        <taxon>Tracheophyta</taxon>
        <taxon>Spermatophyta</taxon>
        <taxon>Magnoliopsida</taxon>
        <taxon>eudicotyledons</taxon>
        <taxon>Gunneridae</taxon>
        <taxon>Pentapetalae</taxon>
        <taxon>rosids</taxon>
        <taxon>Vitales</taxon>
        <taxon>Vitaceae</taxon>
        <taxon>Viteae</taxon>
        <taxon>Vitis</taxon>
    </lineage>
</organism>
<dbReference type="Gene3D" id="3.90.550.10">
    <property type="entry name" value="Spore Coat Polysaccharide Biosynthesis Protein SpsA, Chain A"/>
    <property type="match status" value="1"/>
</dbReference>
<dbReference type="EMBL" id="QGNW01001195">
    <property type="protein sequence ID" value="RVW50531.1"/>
    <property type="molecule type" value="Genomic_DNA"/>
</dbReference>
<dbReference type="SUPFAM" id="SSF53448">
    <property type="entry name" value="Nucleotide-diphospho-sugar transferases"/>
    <property type="match status" value="1"/>
</dbReference>
<protein>
    <submittedName>
        <fullName evidence="5">Putative glucuronosyltransferase PGSIP7</fullName>
    </submittedName>
</protein>
<feature type="chain" id="PRO_5019145492" evidence="4">
    <location>
        <begin position="24"/>
        <end position="473"/>
    </location>
</feature>
<dbReference type="Proteomes" id="UP000288805">
    <property type="component" value="Unassembled WGS sequence"/>
</dbReference>
<reference evidence="5 6" key="1">
    <citation type="journal article" date="2018" name="PLoS Genet.">
        <title>Population sequencing reveals clonal diversity and ancestral inbreeding in the grapevine cultivar Chardonnay.</title>
        <authorList>
            <person name="Roach M.J."/>
            <person name="Johnson D.L."/>
            <person name="Bohlmann J."/>
            <person name="van Vuuren H.J."/>
            <person name="Jones S.J."/>
            <person name="Pretorius I.S."/>
            <person name="Schmidt S.A."/>
            <person name="Borneman A.R."/>
        </authorList>
    </citation>
    <scope>NUCLEOTIDE SEQUENCE [LARGE SCALE GENOMIC DNA]</scope>
    <source>
        <strain evidence="6">cv. Chardonnay</strain>
        <tissue evidence="5">Leaf</tissue>
    </source>
</reference>
<keyword evidence="3" id="KW-0812">Transmembrane</keyword>
<dbReference type="PANTHER" id="PTHR11183">
    <property type="entry name" value="GLYCOGENIN SUBFAMILY MEMBER"/>
    <property type="match status" value="1"/>
</dbReference>
<dbReference type="OrthoDB" id="2014201at2759"/>
<evidence type="ECO:0000256" key="2">
    <source>
        <dbReference type="ARBA" id="ARBA00023211"/>
    </source>
</evidence>
<feature type="transmembrane region" description="Helical" evidence="3">
    <location>
        <begin position="393"/>
        <end position="414"/>
    </location>
</feature>
<dbReference type="AlphaFoldDB" id="A0A438ES10"/>
<keyword evidence="5" id="KW-0808">Transferase</keyword>
<name>A0A438ES10_VITVI</name>
<feature type="transmembrane region" description="Helical" evidence="3">
    <location>
        <begin position="299"/>
        <end position="319"/>
    </location>
</feature>
<evidence type="ECO:0000256" key="4">
    <source>
        <dbReference type="SAM" id="SignalP"/>
    </source>
</evidence>
<keyword evidence="1" id="KW-0328">Glycosyltransferase</keyword>
<keyword evidence="4" id="KW-0732">Signal</keyword>
<feature type="signal peptide" evidence="4">
    <location>
        <begin position="1"/>
        <end position="23"/>
    </location>
</feature>
<evidence type="ECO:0000256" key="1">
    <source>
        <dbReference type="ARBA" id="ARBA00022676"/>
    </source>
</evidence>
<feature type="transmembrane region" description="Helical" evidence="3">
    <location>
        <begin position="420"/>
        <end position="440"/>
    </location>
</feature>